<keyword evidence="5" id="KW-1185">Reference proteome</keyword>
<feature type="domain" description="NodB homology" evidence="3">
    <location>
        <begin position="14"/>
        <end position="212"/>
    </location>
</feature>
<sequence length="215" mass="23758">MQQWLEGEVKPTEKIVFLTFDDGPNHTTTPIILKALEEADVHATFFVVGSMLDDAPDLLKREIAEGNSVALHSWSHNYKKLYPGRKANADRVADEYKQTLAKIREILGPDFNTESWRYPGGHMSWKNMAASDAFLLKQGVSWVDWNADTADSAPKSSRPTTVSQLVANATMPISSGYHVAVILGHDTPDKHLTAESVPDIIAAYKEAGYKFGVLS</sequence>
<protein>
    <recommendedName>
        <fullName evidence="3">NodB homology domain-containing protein</fullName>
    </recommendedName>
</protein>
<dbReference type="AlphaFoldDB" id="A0A1Q2CPP3"/>
<proteinExistence type="predicted"/>
<dbReference type="PANTHER" id="PTHR10587:SF133">
    <property type="entry name" value="CHITIN DEACETYLASE 1-RELATED"/>
    <property type="match status" value="1"/>
</dbReference>
<dbReference type="CDD" id="cd10944">
    <property type="entry name" value="CE4_SmPgdA_like"/>
    <property type="match status" value="1"/>
</dbReference>
<dbReference type="PROSITE" id="PS51677">
    <property type="entry name" value="NODB"/>
    <property type="match status" value="1"/>
</dbReference>
<dbReference type="InterPro" id="IPR050248">
    <property type="entry name" value="Polysacc_deacetylase_ArnD"/>
</dbReference>
<evidence type="ECO:0000313" key="4">
    <source>
        <dbReference type="EMBL" id="AQP48079.1"/>
    </source>
</evidence>
<dbReference type="Gene3D" id="3.20.20.370">
    <property type="entry name" value="Glycoside hydrolase/deacetylase"/>
    <property type="match status" value="1"/>
</dbReference>
<dbReference type="Pfam" id="PF01522">
    <property type="entry name" value="Polysacc_deac_1"/>
    <property type="match status" value="1"/>
</dbReference>
<dbReference type="InterPro" id="IPR011330">
    <property type="entry name" value="Glyco_hydro/deAcase_b/a-brl"/>
</dbReference>
<organism evidence="4 5">
    <name type="scientific">Tessaracoccus aquimaris</name>
    <dbReference type="NCBI Taxonomy" id="1332264"/>
    <lineage>
        <taxon>Bacteria</taxon>
        <taxon>Bacillati</taxon>
        <taxon>Actinomycetota</taxon>
        <taxon>Actinomycetes</taxon>
        <taxon>Propionibacteriales</taxon>
        <taxon>Propionibacteriaceae</taxon>
        <taxon>Tessaracoccus</taxon>
    </lineage>
</organism>
<keyword evidence="1" id="KW-0479">Metal-binding</keyword>
<accession>A0A1Q2CPP3</accession>
<dbReference type="GO" id="GO:0005975">
    <property type="term" value="P:carbohydrate metabolic process"/>
    <property type="evidence" value="ECO:0007669"/>
    <property type="project" value="InterPro"/>
</dbReference>
<evidence type="ECO:0000259" key="3">
    <source>
        <dbReference type="PROSITE" id="PS51677"/>
    </source>
</evidence>
<dbReference type="GO" id="GO:0016810">
    <property type="term" value="F:hydrolase activity, acting on carbon-nitrogen (but not peptide) bonds"/>
    <property type="evidence" value="ECO:0007669"/>
    <property type="project" value="InterPro"/>
</dbReference>
<reference evidence="5" key="1">
    <citation type="submission" date="2017-02" db="EMBL/GenBank/DDBJ databases">
        <title>Tessaracoccus aquaemaris sp. nov., isolated from the intestine of a Korean rockfish, Sebastes schlegelii, in a marine aquaculture pond.</title>
        <authorList>
            <person name="Tak E.J."/>
            <person name="Bae J.-W."/>
        </authorList>
    </citation>
    <scope>NUCLEOTIDE SEQUENCE [LARGE SCALE GENOMIC DNA]</scope>
    <source>
        <strain evidence="5">NSG39</strain>
    </source>
</reference>
<evidence type="ECO:0000313" key="5">
    <source>
        <dbReference type="Proteomes" id="UP000188145"/>
    </source>
</evidence>
<evidence type="ECO:0000256" key="1">
    <source>
        <dbReference type="ARBA" id="ARBA00022723"/>
    </source>
</evidence>
<dbReference type="STRING" id="1332264.BW730_11865"/>
<dbReference type="EMBL" id="CP019606">
    <property type="protein sequence ID" value="AQP48079.1"/>
    <property type="molecule type" value="Genomic_DNA"/>
</dbReference>
<dbReference type="KEGG" id="tes:BW730_11865"/>
<evidence type="ECO:0000256" key="2">
    <source>
        <dbReference type="ARBA" id="ARBA00022801"/>
    </source>
</evidence>
<dbReference type="SUPFAM" id="SSF88713">
    <property type="entry name" value="Glycoside hydrolase/deacetylase"/>
    <property type="match status" value="1"/>
</dbReference>
<keyword evidence="2" id="KW-0378">Hydrolase</keyword>
<gene>
    <name evidence="4" type="ORF">BW730_11865</name>
</gene>
<dbReference type="PANTHER" id="PTHR10587">
    <property type="entry name" value="GLYCOSYL TRANSFERASE-RELATED"/>
    <property type="match status" value="1"/>
</dbReference>
<dbReference type="InterPro" id="IPR002509">
    <property type="entry name" value="NODB_dom"/>
</dbReference>
<name>A0A1Q2CPP3_9ACTN</name>
<dbReference type="GO" id="GO:0046872">
    <property type="term" value="F:metal ion binding"/>
    <property type="evidence" value="ECO:0007669"/>
    <property type="project" value="UniProtKB-KW"/>
</dbReference>
<dbReference type="GO" id="GO:0016020">
    <property type="term" value="C:membrane"/>
    <property type="evidence" value="ECO:0007669"/>
    <property type="project" value="TreeGrafter"/>
</dbReference>
<dbReference type="Proteomes" id="UP000188145">
    <property type="component" value="Chromosome"/>
</dbReference>